<dbReference type="STRING" id="395493.BegalDRAFT_1195"/>
<gene>
    <name evidence="11" type="ORF">BegalDRAFT_1195</name>
</gene>
<dbReference type="eggNOG" id="COG0642">
    <property type="taxonomic scope" value="Bacteria"/>
</dbReference>
<keyword evidence="5 11" id="KW-0418">Kinase</keyword>
<evidence type="ECO:0000256" key="8">
    <source>
        <dbReference type="SAM" id="Coils"/>
    </source>
</evidence>
<dbReference type="GO" id="GO:0005886">
    <property type="term" value="C:plasma membrane"/>
    <property type="evidence" value="ECO:0007669"/>
    <property type="project" value="TreeGrafter"/>
</dbReference>
<dbReference type="OrthoDB" id="9792854at2"/>
<dbReference type="InterPro" id="IPR011006">
    <property type="entry name" value="CheY-like_superfamily"/>
</dbReference>
<dbReference type="Pfam" id="PF02518">
    <property type="entry name" value="HATPase_c"/>
    <property type="match status" value="1"/>
</dbReference>
<dbReference type="InterPro" id="IPR003661">
    <property type="entry name" value="HisK_dim/P_dom"/>
</dbReference>
<evidence type="ECO:0000256" key="7">
    <source>
        <dbReference type="PROSITE-ProRule" id="PRU00169"/>
    </source>
</evidence>
<dbReference type="Pfam" id="PF00512">
    <property type="entry name" value="HisKA"/>
    <property type="match status" value="1"/>
</dbReference>
<dbReference type="InterPro" id="IPR036097">
    <property type="entry name" value="HisK_dim/P_sf"/>
</dbReference>
<dbReference type="InterPro" id="IPR000014">
    <property type="entry name" value="PAS"/>
</dbReference>
<evidence type="ECO:0000259" key="10">
    <source>
        <dbReference type="PROSITE" id="PS50110"/>
    </source>
</evidence>
<feature type="domain" description="Histidine kinase" evidence="9">
    <location>
        <begin position="366"/>
        <end position="587"/>
    </location>
</feature>
<dbReference type="CDD" id="cd17546">
    <property type="entry name" value="REC_hyHK_CKI1_RcsC-like"/>
    <property type="match status" value="1"/>
</dbReference>
<dbReference type="SUPFAM" id="SSF55874">
    <property type="entry name" value="ATPase domain of HSP90 chaperone/DNA topoisomerase II/histidine kinase"/>
    <property type="match status" value="1"/>
</dbReference>
<dbReference type="SUPFAM" id="SSF52172">
    <property type="entry name" value="CheY-like"/>
    <property type="match status" value="1"/>
</dbReference>
<dbReference type="SMART" id="SM00388">
    <property type="entry name" value="HisKA"/>
    <property type="match status" value="1"/>
</dbReference>
<evidence type="ECO:0000256" key="6">
    <source>
        <dbReference type="ARBA" id="ARBA00023012"/>
    </source>
</evidence>
<dbReference type="InterPro" id="IPR005467">
    <property type="entry name" value="His_kinase_dom"/>
</dbReference>
<dbReference type="CDD" id="cd16922">
    <property type="entry name" value="HATPase_EvgS-ArcB-TorS-like"/>
    <property type="match status" value="1"/>
</dbReference>
<dbReference type="PANTHER" id="PTHR43047:SF63">
    <property type="entry name" value="HISTIDINE KINASE"/>
    <property type="match status" value="1"/>
</dbReference>
<dbReference type="InterPro" id="IPR035965">
    <property type="entry name" value="PAS-like_dom_sf"/>
</dbReference>
<dbReference type="Gene3D" id="3.40.50.2300">
    <property type="match status" value="1"/>
</dbReference>
<dbReference type="Gene3D" id="3.30.450.40">
    <property type="match status" value="1"/>
</dbReference>
<dbReference type="InterPro" id="IPR036890">
    <property type="entry name" value="HATPase_C_sf"/>
</dbReference>
<evidence type="ECO:0000256" key="1">
    <source>
        <dbReference type="ARBA" id="ARBA00000085"/>
    </source>
</evidence>
<dbReference type="FunFam" id="3.30.565.10:FF:000010">
    <property type="entry name" value="Sensor histidine kinase RcsC"/>
    <property type="match status" value="1"/>
</dbReference>
<sequence length="731" mass="82665">MSIDDIRLKAELLFLQRANHSKEESTVTAEEYQKLYQELSLVQIELDIQREELQQTRHALEEVKSKYFELYNFSPVAYFTLNAQGLILEANLKGIQLLGVDPHISYHRSIFSCLTHPSQSIFYQHLQSLAKYRNRQTCELEIKRKASPNITYVRVESVPLLTTDNLYIERVFTSFTDISDCKHAEHLLRIQRDLSLNLITANNINSASQQLLTACCQIREIDCGSVYLTDIERGGLSLIAYIGLSEDFVKKTSYYAADSIEAQLTQTGHSLYANFRDLPLARLNNLMREGLQATAILPIQDEGKIIGAIQLASHIYQDISPNSRHAIETITNKIQGVIARLSAENASRRQHSAEIASRAKTEFIANMSHELRTPLNTLLILAEGLQEGSYGTLNPQQQRFLHAIEESGRHLLSLINDILDLAKIEADKVELNLQMIAVEPVCQASLRLVRQMAHKKSQQLHFDMAEIGLLIYSDERRLKQILVNLLSNAIKFTPLKGAIGLKVHTNAEQKQIVFTVWDTGIGIAPEDQKKLFTAFVQLHKEQNREYEGTGLGLNLVYHLVKLHGGSISVASELNYGSHFIVTLPWQTDHEKQLMTKINAEEKPPIVRTAKEINILLVEDNLITAQGVSDYLTSCGYQMQTVETGRQALETLTHWQPHIILLDVQLPELDGLSVTRKIRENPKCCHIPIIIITAMAMPNDREKCLEAGATEYLSKPITLRQLVATIERLCQI</sequence>
<dbReference type="EMBL" id="JH600070">
    <property type="protein sequence ID" value="EIJ42097.1"/>
    <property type="molecule type" value="Genomic_DNA"/>
</dbReference>
<evidence type="ECO:0000313" key="12">
    <source>
        <dbReference type="Proteomes" id="UP000005744"/>
    </source>
</evidence>
<dbReference type="HOGENOM" id="CLU_000445_114_15_6"/>
<dbReference type="SMART" id="SM00387">
    <property type="entry name" value="HATPase_c"/>
    <property type="match status" value="1"/>
</dbReference>
<dbReference type="PRINTS" id="PR00344">
    <property type="entry name" value="BCTRLSENSOR"/>
</dbReference>
<name>I3CEQ4_9GAMM</name>
<reference evidence="11 12" key="1">
    <citation type="submission" date="2011-11" db="EMBL/GenBank/DDBJ databases">
        <title>Improved High-Quality Draft sequence of Beggiatoa alba B18lD.</title>
        <authorList>
            <consortium name="US DOE Joint Genome Institute"/>
            <person name="Lucas S."/>
            <person name="Han J."/>
            <person name="Lapidus A."/>
            <person name="Cheng J.-F."/>
            <person name="Goodwin L."/>
            <person name="Pitluck S."/>
            <person name="Peters L."/>
            <person name="Mikhailova N."/>
            <person name="Held B."/>
            <person name="Detter J.C."/>
            <person name="Han C."/>
            <person name="Tapia R."/>
            <person name="Land M."/>
            <person name="Hauser L."/>
            <person name="Kyrpides N."/>
            <person name="Ivanova N."/>
            <person name="Pagani I."/>
            <person name="Samuel K."/>
            <person name="Teske A."/>
            <person name="Mueller J."/>
            <person name="Woyke T."/>
        </authorList>
    </citation>
    <scope>NUCLEOTIDE SEQUENCE [LARGE SCALE GENOMIC DNA]</scope>
    <source>
        <strain evidence="11 12">B18LD</strain>
    </source>
</reference>
<protein>
    <recommendedName>
        <fullName evidence="2">histidine kinase</fullName>
        <ecNumber evidence="2">2.7.13.3</ecNumber>
    </recommendedName>
</protein>
<keyword evidence="6" id="KW-0902">Two-component regulatory system</keyword>
<dbReference type="AlphaFoldDB" id="I3CEQ4"/>
<dbReference type="SUPFAM" id="SSF55781">
    <property type="entry name" value="GAF domain-like"/>
    <property type="match status" value="1"/>
</dbReference>
<evidence type="ECO:0000256" key="4">
    <source>
        <dbReference type="ARBA" id="ARBA00022679"/>
    </source>
</evidence>
<feature type="domain" description="Response regulatory" evidence="10">
    <location>
        <begin position="613"/>
        <end position="729"/>
    </location>
</feature>
<keyword evidence="3 7" id="KW-0597">Phosphoprotein</keyword>
<dbReference type="Gene3D" id="3.30.450.20">
    <property type="entry name" value="PAS domain"/>
    <property type="match status" value="1"/>
</dbReference>
<evidence type="ECO:0000256" key="2">
    <source>
        <dbReference type="ARBA" id="ARBA00012438"/>
    </source>
</evidence>
<evidence type="ECO:0000256" key="5">
    <source>
        <dbReference type="ARBA" id="ARBA00022777"/>
    </source>
</evidence>
<keyword evidence="4" id="KW-0808">Transferase</keyword>
<dbReference type="SUPFAM" id="SSF47384">
    <property type="entry name" value="Homodimeric domain of signal transducing histidine kinase"/>
    <property type="match status" value="1"/>
</dbReference>
<dbReference type="PROSITE" id="PS50109">
    <property type="entry name" value="HIS_KIN"/>
    <property type="match status" value="1"/>
</dbReference>
<evidence type="ECO:0000256" key="3">
    <source>
        <dbReference type="ARBA" id="ARBA00022553"/>
    </source>
</evidence>
<dbReference type="Pfam" id="PF00072">
    <property type="entry name" value="Response_reg"/>
    <property type="match status" value="1"/>
</dbReference>
<dbReference type="SMART" id="SM00448">
    <property type="entry name" value="REC"/>
    <property type="match status" value="1"/>
</dbReference>
<dbReference type="InterPro" id="IPR001789">
    <property type="entry name" value="Sig_transdc_resp-reg_receiver"/>
</dbReference>
<proteinExistence type="predicted"/>
<comment type="catalytic activity">
    <reaction evidence="1">
        <text>ATP + protein L-histidine = ADP + protein N-phospho-L-histidine.</text>
        <dbReference type="EC" id="2.7.13.3"/>
    </reaction>
</comment>
<dbReference type="Gene3D" id="3.30.565.10">
    <property type="entry name" value="Histidine kinase-like ATPase, C-terminal domain"/>
    <property type="match status" value="1"/>
</dbReference>
<dbReference type="SUPFAM" id="SSF55785">
    <property type="entry name" value="PYP-like sensor domain (PAS domain)"/>
    <property type="match status" value="1"/>
</dbReference>
<dbReference type="GO" id="GO:0000155">
    <property type="term" value="F:phosphorelay sensor kinase activity"/>
    <property type="evidence" value="ECO:0007669"/>
    <property type="project" value="InterPro"/>
</dbReference>
<feature type="modified residue" description="4-aspartylphosphate" evidence="7">
    <location>
        <position position="662"/>
    </location>
</feature>
<keyword evidence="12" id="KW-1185">Reference proteome</keyword>
<dbReference type="InterPro" id="IPR004358">
    <property type="entry name" value="Sig_transdc_His_kin-like_C"/>
</dbReference>
<dbReference type="PANTHER" id="PTHR43047">
    <property type="entry name" value="TWO-COMPONENT HISTIDINE PROTEIN KINASE"/>
    <property type="match status" value="1"/>
</dbReference>
<dbReference type="InterPro" id="IPR029016">
    <property type="entry name" value="GAF-like_dom_sf"/>
</dbReference>
<dbReference type="Gene3D" id="1.10.287.130">
    <property type="match status" value="1"/>
</dbReference>
<dbReference type="PROSITE" id="PS50110">
    <property type="entry name" value="RESPONSE_REGULATORY"/>
    <property type="match status" value="1"/>
</dbReference>
<dbReference type="Proteomes" id="UP000005744">
    <property type="component" value="Unassembled WGS sequence"/>
</dbReference>
<dbReference type="CDD" id="cd00082">
    <property type="entry name" value="HisKA"/>
    <property type="match status" value="1"/>
</dbReference>
<evidence type="ECO:0000259" key="9">
    <source>
        <dbReference type="PROSITE" id="PS50109"/>
    </source>
</evidence>
<dbReference type="RefSeq" id="WP_002684686.1">
    <property type="nucleotide sequence ID" value="NZ_JH600070.1"/>
</dbReference>
<organism evidence="11 12">
    <name type="scientific">Beggiatoa alba B18LD</name>
    <dbReference type="NCBI Taxonomy" id="395493"/>
    <lineage>
        <taxon>Bacteria</taxon>
        <taxon>Pseudomonadati</taxon>
        <taxon>Pseudomonadota</taxon>
        <taxon>Gammaproteobacteria</taxon>
        <taxon>Thiotrichales</taxon>
        <taxon>Thiotrichaceae</taxon>
        <taxon>Beggiatoa</taxon>
    </lineage>
</organism>
<evidence type="ECO:0000313" key="11">
    <source>
        <dbReference type="EMBL" id="EIJ42097.1"/>
    </source>
</evidence>
<keyword evidence="8" id="KW-0175">Coiled coil</keyword>
<dbReference type="InterPro" id="IPR003594">
    <property type="entry name" value="HATPase_dom"/>
</dbReference>
<dbReference type="CDD" id="cd00130">
    <property type="entry name" value="PAS"/>
    <property type="match status" value="1"/>
</dbReference>
<accession>I3CEQ4</accession>
<feature type="coiled-coil region" evidence="8">
    <location>
        <begin position="32"/>
        <end position="66"/>
    </location>
</feature>
<dbReference type="GO" id="GO:0009927">
    <property type="term" value="F:histidine phosphotransfer kinase activity"/>
    <property type="evidence" value="ECO:0007669"/>
    <property type="project" value="TreeGrafter"/>
</dbReference>
<dbReference type="EC" id="2.7.13.3" evidence="2"/>